<organism evidence="10 11">
    <name type="scientific">Mycena maculata</name>
    <dbReference type="NCBI Taxonomy" id="230809"/>
    <lineage>
        <taxon>Eukaryota</taxon>
        <taxon>Fungi</taxon>
        <taxon>Dikarya</taxon>
        <taxon>Basidiomycota</taxon>
        <taxon>Agaricomycotina</taxon>
        <taxon>Agaricomycetes</taxon>
        <taxon>Agaricomycetidae</taxon>
        <taxon>Agaricales</taxon>
        <taxon>Marasmiineae</taxon>
        <taxon>Mycenaceae</taxon>
        <taxon>Mycena</taxon>
    </lineage>
</organism>
<evidence type="ECO:0000313" key="10">
    <source>
        <dbReference type="EMBL" id="KAJ7720852.1"/>
    </source>
</evidence>
<gene>
    <name evidence="10" type="ORF">DFH07DRAFT_760681</name>
</gene>
<keyword evidence="11" id="KW-1185">Reference proteome</keyword>
<dbReference type="GO" id="GO:0006351">
    <property type="term" value="P:DNA-templated transcription"/>
    <property type="evidence" value="ECO:0007669"/>
    <property type="project" value="InterPro"/>
</dbReference>
<dbReference type="InterPro" id="IPR001138">
    <property type="entry name" value="Zn2Cys6_DnaBD"/>
</dbReference>
<keyword evidence="2" id="KW-0862">Zinc</keyword>
<evidence type="ECO:0000259" key="9">
    <source>
        <dbReference type="PROSITE" id="PS50157"/>
    </source>
</evidence>
<feature type="region of interest" description="Disordered" evidence="7">
    <location>
        <begin position="129"/>
        <end position="216"/>
    </location>
</feature>
<dbReference type="InterPro" id="IPR036864">
    <property type="entry name" value="Zn2-C6_fun-type_DNA-bd_sf"/>
</dbReference>
<dbReference type="PROSITE" id="PS50157">
    <property type="entry name" value="ZINC_FINGER_C2H2_2"/>
    <property type="match status" value="1"/>
</dbReference>
<dbReference type="EMBL" id="JARJLG010000274">
    <property type="protein sequence ID" value="KAJ7720852.1"/>
    <property type="molecule type" value="Genomic_DNA"/>
</dbReference>
<sequence>MSTTTTAPDTTADKALSKVRAHKGNLPSLPQTKCCSLCSAKFTRMTHLNRHLRSHANERLHRCNASRICLSSKFTRSDLLTRHKRTCGQSVARSRRKSCEACAESKIKCDLQYPCTKCTSRGRECVFQNDPEDSRRKSSISRARSRKSPASTAAQPGEAHFTHFTPPSSSDRQTLAADGSSGRPSASPSPLVTDLPALSDSGSSGSSSPQSDDSHAFDEQLGFNTLLDIIDVYDYDPLGSVPFSFDAQMPLTCPRLSLFAVPDAIKSDSLWEINMVSSPLSFDVDQDTDLLDSAIRSLDSPGTVFGHSPYNHHLSISPPFTLDCLDAQDSEFFSGFSSSPDRPLDTYLHSFFTRFLAQVPLIHAATWKMADTPPMLVRIFRACGALFAKTFEAAMFVSETLDSVTAEISDEFDAKSNSEPHHMHLIIALVLLETISVGVFHEHNFGMNVDDAHKQMIRQTGLIRRVGSWTAPDWNNPILLEVAWMEWVQFATIKRALLLAYFHDCCHCMYSGSPPAFSPTELDVHLPCDDALWSAHGATEWFAVAHTPSPYGVGSERIYGVSMQRALAVLSTPNTDCNSTSLGSKNSGLRLPPFALFLLIHTVLRNISVAQRELPWFATLATQAPGGTDQVVLDNWLHLWLTSPEVASPAQQPPFVYNSLPFYWLAQVSLWKKSRFSPEFGESSVNVDFLLGGQWPLSVPRALRLSDDGEVIAEEHENPARILGDIVDEASL</sequence>
<evidence type="ECO:0008006" key="12">
    <source>
        <dbReference type="Google" id="ProtNLM"/>
    </source>
</evidence>
<keyword evidence="1" id="KW-0479">Metal-binding</keyword>
<evidence type="ECO:0000256" key="7">
    <source>
        <dbReference type="SAM" id="MobiDB-lite"/>
    </source>
</evidence>
<feature type="domain" description="Zn(2)-C6 fungal-type" evidence="8">
    <location>
        <begin position="98"/>
        <end position="127"/>
    </location>
</feature>
<dbReference type="Pfam" id="PF04082">
    <property type="entry name" value="Fungal_trans"/>
    <property type="match status" value="1"/>
</dbReference>
<dbReference type="InterPro" id="IPR007219">
    <property type="entry name" value="XnlR_reg_dom"/>
</dbReference>
<keyword evidence="5" id="KW-0539">Nucleus</keyword>
<dbReference type="SUPFAM" id="SSF57667">
    <property type="entry name" value="beta-beta-alpha zinc fingers"/>
    <property type="match status" value="1"/>
</dbReference>
<feature type="compositionally biased region" description="Low complexity" evidence="7">
    <location>
        <begin position="176"/>
        <end position="190"/>
    </location>
</feature>
<dbReference type="GO" id="GO:0008270">
    <property type="term" value="F:zinc ion binding"/>
    <property type="evidence" value="ECO:0007669"/>
    <property type="project" value="UniProtKB-KW"/>
</dbReference>
<dbReference type="GO" id="GO:0000981">
    <property type="term" value="F:DNA-binding transcription factor activity, RNA polymerase II-specific"/>
    <property type="evidence" value="ECO:0007669"/>
    <property type="project" value="InterPro"/>
</dbReference>
<dbReference type="Gene3D" id="4.10.240.10">
    <property type="entry name" value="Zn(2)-C6 fungal-type DNA-binding domain"/>
    <property type="match status" value="1"/>
</dbReference>
<dbReference type="Pfam" id="PF00172">
    <property type="entry name" value="Zn_clus"/>
    <property type="match status" value="1"/>
</dbReference>
<dbReference type="PROSITE" id="PS00028">
    <property type="entry name" value="ZINC_FINGER_C2H2_1"/>
    <property type="match status" value="1"/>
</dbReference>
<comment type="caution">
    <text evidence="10">The sequence shown here is derived from an EMBL/GenBank/DDBJ whole genome shotgun (WGS) entry which is preliminary data.</text>
</comment>
<dbReference type="InterPro" id="IPR013087">
    <property type="entry name" value="Znf_C2H2_type"/>
</dbReference>
<evidence type="ECO:0000256" key="3">
    <source>
        <dbReference type="ARBA" id="ARBA00023015"/>
    </source>
</evidence>
<protein>
    <recommendedName>
        <fullName evidence="12">Zn(2)-C6 fungal-type domain-containing protein</fullName>
    </recommendedName>
</protein>
<dbReference type="GO" id="GO:0003677">
    <property type="term" value="F:DNA binding"/>
    <property type="evidence" value="ECO:0007669"/>
    <property type="project" value="InterPro"/>
</dbReference>
<dbReference type="PANTHER" id="PTHR47660">
    <property type="entry name" value="TRANSCRIPTION FACTOR WITH C2H2 AND ZN(2)-CYS(6) DNA BINDING DOMAIN (EUROFUNG)-RELATED-RELATED"/>
    <property type="match status" value="1"/>
</dbReference>
<dbReference type="Proteomes" id="UP001215280">
    <property type="component" value="Unassembled WGS sequence"/>
</dbReference>
<evidence type="ECO:0000256" key="4">
    <source>
        <dbReference type="ARBA" id="ARBA00023163"/>
    </source>
</evidence>
<name>A0AAD7HI94_9AGAR</name>
<dbReference type="CDD" id="cd00067">
    <property type="entry name" value="GAL4"/>
    <property type="match status" value="1"/>
</dbReference>
<proteinExistence type="predicted"/>
<evidence type="ECO:0000256" key="1">
    <source>
        <dbReference type="ARBA" id="ARBA00022723"/>
    </source>
</evidence>
<dbReference type="SMART" id="SM00066">
    <property type="entry name" value="GAL4"/>
    <property type="match status" value="1"/>
</dbReference>
<accession>A0AAD7HI94</accession>
<reference evidence="10" key="1">
    <citation type="submission" date="2023-03" db="EMBL/GenBank/DDBJ databases">
        <title>Massive genome expansion in bonnet fungi (Mycena s.s.) driven by repeated elements and novel gene families across ecological guilds.</title>
        <authorList>
            <consortium name="Lawrence Berkeley National Laboratory"/>
            <person name="Harder C.B."/>
            <person name="Miyauchi S."/>
            <person name="Viragh M."/>
            <person name="Kuo A."/>
            <person name="Thoen E."/>
            <person name="Andreopoulos B."/>
            <person name="Lu D."/>
            <person name="Skrede I."/>
            <person name="Drula E."/>
            <person name="Henrissat B."/>
            <person name="Morin E."/>
            <person name="Kohler A."/>
            <person name="Barry K."/>
            <person name="LaButti K."/>
            <person name="Morin E."/>
            <person name="Salamov A."/>
            <person name="Lipzen A."/>
            <person name="Mereny Z."/>
            <person name="Hegedus B."/>
            <person name="Baldrian P."/>
            <person name="Stursova M."/>
            <person name="Weitz H."/>
            <person name="Taylor A."/>
            <person name="Grigoriev I.V."/>
            <person name="Nagy L.G."/>
            <person name="Martin F."/>
            <person name="Kauserud H."/>
        </authorList>
    </citation>
    <scope>NUCLEOTIDE SEQUENCE</scope>
    <source>
        <strain evidence="10">CBHHK188m</strain>
    </source>
</reference>
<keyword evidence="6" id="KW-0863">Zinc-finger</keyword>
<dbReference type="SUPFAM" id="SSF57701">
    <property type="entry name" value="Zn2/Cys6 DNA-binding domain"/>
    <property type="match status" value="1"/>
</dbReference>
<dbReference type="PROSITE" id="PS50048">
    <property type="entry name" value="ZN2_CY6_FUNGAL_2"/>
    <property type="match status" value="1"/>
</dbReference>
<keyword evidence="4" id="KW-0804">Transcription</keyword>
<evidence type="ECO:0000256" key="2">
    <source>
        <dbReference type="ARBA" id="ARBA00022833"/>
    </source>
</evidence>
<dbReference type="PANTHER" id="PTHR47660:SF2">
    <property type="entry name" value="TRANSCRIPTION FACTOR WITH C2H2 AND ZN(2)-CYS(6) DNA BINDING DOMAIN (EUROFUNG)"/>
    <property type="match status" value="1"/>
</dbReference>
<keyword evidence="3" id="KW-0805">Transcription regulation</keyword>
<dbReference type="PROSITE" id="PS00463">
    <property type="entry name" value="ZN2_CY6_FUNGAL_1"/>
    <property type="match status" value="1"/>
</dbReference>
<dbReference type="InterPro" id="IPR036236">
    <property type="entry name" value="Znf_C2H2_sf"/>
</dbReference>
<evidence type="ECO:0000256" key="5">
    <source>
        <dbReference type="ARBA" id="ARBA00023242"/>
    </source>
</evidence>
<feature type="domain" description="C2H2-type" evidence="9">
    <location>
        <begin position="33"/>
        <end position="60"/>
    </location>
</feature>
<dbReference type="Gene3D" id="3.30.160.60">
    <property type="entry name" value="Classic Zinc Finger"/>
    <property type="match status" value="1"/>
</dbReference>
<feature type="compositionally biased region" description="Low complexity" evidence="7">
    <location>
        <begin position="199"/>
        <end position="211"/>
    </location>
</feature>
<evidence type="ECO:0000259" key="8">
    <source>
        <dbReference type="PROSITE" id="PS50048"/>
    </source>
</evidence>
<feature type="compositionally biased region" description="Basic residues" evidence="7">
    <location>
        <begin position="137"/>
        <end position="147"/>
    </location>
</feature>
<dbReference type="CDD" id="cd12148">
    <property type="entry name" value="fungal_TF_MHR"/>
    <property type="match status" value="1"/>
</dbReference>
<evidence type="ECO:0000313" key="11">
    <source>
        <dbReference type="Proteomes" id="UP001215280"/>
    </source>
</evidence>
<evidence type="ECO:0000256" key="6">
    <source>
        <dbReference type="PROSITE-ProRule" id="PRU00042"/>
    </source>
</evidence>
<dbReference type="AlphaFoldDB" id="A0AAD7HI94"/>